<evidence type="ECO:0000313" key="2">
    <source>
        <dbReference type="EMBL" id="THU58707.1"/>
    </source>
</evidence>
<feature type="compositionally biased region" description="Polar residues" evidence="1">
    <location>
        <begin position="197"/>
        <end position="207"/>
    </location>
</feature>
<name>A0A4S8JAG8_MUSBA</name>
<keyword evidence="3" id="KW-1185">Reference proteome</keyword>
<evidence type="ECO:0000313" key="3">
    <source>
        <dbReference type="Proteomes" id="UP000317650"/>
    </source>
</evidence>
<gene>
    <name evidence="2" type="ORF">C4D60_Mb03t17260</name>
</gene>
<feature type="compositionally biased region" description="Low complexity" evidence="1">
    <location>
        <begin position="181"/>
        <end position="196"/>
    </location>
</feature>
<evidence type="ECO:0000256" key="1">
    <source>
        <dbReference type="SAM" id="MobiDB-lite"/>
    </source>
</evidence>
<accession>A0A4S8JAG8</accession>
<dbReference type="EMBL" id="PYDT01000006">
    <property type="protein sequence ID" value="THU58707.1"/>
    <property type="molecule type" value="Genomic_DNA"/>
</dbReference>
<feature type="compositionally biased region" description="Polar residues" evidence="1">
    <location>
        <begin position="227"/>
        <end position="245"/>
    </location>
</feature>
<proteinExistence type="predicted"/>
<dbReference type="AlphaFoldDB" id="A0A4S8JAG8"/>
<organism evidence="2 3">
    <name type="scientific">Musa balbisiana</name>
    <name type="common">Banana</name>
    <dbReference type="NCBI Taxonomy" id="52838"/>
    <lineage>
        <taxon>Eukaryota</taxon>
        <taxon>Viridiplantae</taxon>
        <taxon>Streptophyta</taxon>
        <taxon>Embryophyta</taxon>
        <taxon>Tracheophyta</taxon>
        <taxon>Spermatophyta</taxon>
        <taxon>Magnoliopsida</taxon>
        <taxon>Liliopsida</taxon>
        <taxon>Zingiberales</taxon>
        <taxon>Musaceae</taxon>
        <taxon>Musa</taxon>
    </lineage>
</organism>
<reference evidence="2 3" key="1">
    <citation type="journal article" date="2019" name="Nat. Plants">
        <title>Genome sequencing of Musa balbisiana reveals subgenome evolution and function divergence in polyploid bananas.</title>
        <authorList>
            <person name="Yao X."/>
        </authorList>
    </citation>
    <scope>NUCLEOTIDE SEQUENCE [LARGE SCALE GENOMIC DNA]</scope>
    <source>
        <strain evidence="3">cv. DH-PKW</strain>
        <tissue evidence="2">Leaves</tissue>
    </source>
</reference>
<feature type="region of interest" description="Disordered" evidence="1">
    <location>
        <begin position="174"/>
        <end position="245"/>
    </location>
</feature>
<comment type="caution">
    <text evidence="2">The sequence shown here is derived from an EMBL/GenBank/DDBJ whole genome shotgun (WGS) entry which is preliminary data.</text>
</comment>
<protein>
    <submittedName>
        <fullName evidence="2">Uncharacterized protein</fullName>
    </submittedName>
</protein>
<sequence>MERLVVLTSTLTIETEPLNYAFVGRYKRVVFGCLNRFPAGNCTRFCRHVVASSALEPDAVATQPHVAASFRSSSDQPHAAASFRSSSDQPYVAASVLSASNSSSARTFLVSFADAAARYSADVSARVSAHVSARVSAHAASVEPHPSPGVSSAAGASCLASRVAIASSSYGHTSTVASATGEPAPASAEPVSPSGPTITTDFATSAATEEPVSPAARSVASCATDPSGISSTATRPLSLQPSASV</sequence>
<dbReference type="Proteomes" id="UP000317650">
    <property type="component" value="Chromosome 3"/>
</dbReference>